<evidence type="ECO:0000313" key="2">
    <source>
        <dbReference type="EMBL" id="XBT81516.1"/>
    </source>
</evidence>
<keyword evidence="1" id="KW-0472">Membrane</keyword>
<feature type="transmembrane region" description="Helical" evidence="1">
    <location>
        <begin position="32"/>
        <end position="54"/>
    </location>
</feature>
<dbReference type="Pfam" id="PF14296">
    <property type="entry name" value="O-ag_pol_Wzy"/>
    <property type="match status" value="1"/>
</dbReference>
<name>A0AAU7QZT0_9ACTN</name>
<gene>
    <name evidence="2" type="primary">wzy</name>
    <name evidence="2" type="ORF">ABIH81_28430</name>
</gene>
<feature type="transmembrane region" description="Helical" evidence="1">
    <location>
        <begin position="171"/>
        <end position="187"/>
    </location>
</feature>
<feature type="transmembrane region" description="Helical" evidence="1">
    <location>
        <begin position="193"/>
        <end position="209"/>
    </location>
</feature>
<feature type="transmembrane region" description="Helical" evidence="1">
    <location>
        <begin position="316"/>
        <end position="334"/>
    </location>
</feature>
<feature type="transmembrane region" description="Helical" evidence="1">
    <location>
        <begin position="66"/>
        <end position="87"/>
    </location>
</feature>
<accession>A0AAU7QZT0</accession>
<reference evidence="2" key="1">
    <citation type="submission" date="2024-06" db="EMBL/GenBank/DDBJ databases">
        <title>Micromonospora sp. strain HUAS YX12 genome sequences.</title>
        <authorList>
            <person name="Mo P."/>
        </authorList>
    </citation>
    <scope>NUCLEOTIDE SEQUENCE</scope>
    <source>
        <strain evidence="2">HUAS YX12</strain>
    </source>
</reference>
<dbReference type="EMBL" id="CP157974">
    <property type="protein sequence ID" value="XBT81516.1"/>
    <property type="molecule type" value="Genomic_DNA"/>
</dbReference>
<protein>
    <submittedName>
        <fullName evidence="2">O-antigen polysaccharide polymerase Wzy</fullName>
    </submittedName>
</protein>
<feature type="transmembrane region" description="Helical" evidence="1">
    <location>
        <begin position="108"/>
        <end position="126"/>
    </location>
</feature>
<feature type="transmembrane region" description="Helical" evidence="1">
    <location>
        <begin position="369"/>
        <end position="390"/>
    </location>
</feature>
<feature type="transmembrane region" description="Helical" evidence="1">
    <location>
        <begin position="216"/>
        <end position="233"/>
    </location>
</feature>
<keyword evidence="1" id="KW-1133">Transmembrane helix</keyword>
<evidence type="ECO:0000256" key="1">
    <source>
        <dbReference type="SAM" id="Phobius"/>
    </source>
</evidence>
<sequence length="415" mass="45162">MELSTTTAVWLTLAASLAMLLALFLRSGRTDLLPYVFAYLAFFGLGPAINYALGNEIYIGIVTDKIPAACLVLLLALGGVALVGLLMPIRDRLPDLTALGRIPRENPVLPVVLYALAAYTLAILVTRGPAMLAADKFGRIELAGPLHTRYLVVQMCACSIYFLARAVRPARVAYWVNLSLYVLYCLATNERDFLFVLFAVVLHVLLLQRRRISPKFGIAGVAFVLAATYLSAVRSGDALNLSKILNEGSTLFVDTFVLTHAADGLHLWPGESYLNGFLTAMPSALVPERPMLMSWLVDAWLPGSSSGFGFSLTAEAYVNFGYLGVPVVFAALTLGHRLLFFRAARGHVYAYASILYTISWMYGFRGESASVLATLLHGVAFYAVIWLGSLKGRSVQPTARPQVRVPQGHLAPADR</sequence>
<dbReference type="AlphaFoldDB" id="A0AAU7QZT0"/>
<feature type="transmembrane region" description="Helical" evidence="1">
    <location>
        <begin position="6"/>
        <end position="25"/>
    </location>
</feature>
<feature type="transmembrane region" description="Helical" evidence="1">
    <location>
        <begin position="146"/>
        <end position="164"/>
    </location>
</feature>
<proteinExistence type="predicted"/>
<organism evidence="2">
    <name type="scientific">Micromonospora sp. HUAS YX12</name>
    <dbReference type="NCBI Taxonomy" id="3156396"/>
    <lineage>
        <taxon>Bacteria</taxon>
        <taxon>Bacillati</taxon>
        <taxon>Actinomycetota</taxon>
        <taxon>Actinomycetes</taxon>
        <taxon>Micromonosporales</taxon>
        <taxon>Micromonosporaceae</taxon>
        <taxon>Micromonospora</taxon>
    </lineage>
</organism>
<dbReference type="InterPro" id="IPR029468">
    <property type="entry name" value="O-ag_pol_Wzy"/>
</dbReference>
<keyword evidence="1" id="KW-0812">Transmembrane</keyword>
<dbReference type="RefSeq" id="WP_349877947.1">
    <property type="nucleotide sequence ID" value="NZ_CP157974.1"/>
</dbReference>
<feature type="transmembrane region" description="Helical" evidence="1">
    <location>
        <begin position="346"/>
        <end position="363"/>
    </location>
</feature>